<proteinExistence type="predicted"/>
<evidence type="ECO:0000313" key="1">
    <source>
        <dbReference type="EMBL" id="MFD1872704.1"/>
    </source>
</evidence>
<dbReference type="InterPro" id="IPR026341">
    <property type="entry name" value="T9SS_type_B"/>
</dbReference>
<gene>
    <name evidence="1" type="ORF">ACFSDX_09695</name>
</gene>
<sequence>MLAILLRRVGLVPGLVLFLLGLGAAHPALATHLLGGEMTYRYLDANGPAAAPLRYEITVSVYNNCGNAAIRPAASVGIYNQGTGSRVILTSVNYAVTNTNSAQAGMMSIPQTSLSACVQPAIPPGCTISGVSQPYQLQKFVGVVNLPQTTTGYYALFTDGNRNIDITNLFNAGGQALTLYAALAPPALPNRSPVFSDLAVAIICANDTTYLLNNAVDADGDRLVYSFGQPYGTTAGLGVLPLSTFSPPPPILGYTAGFGYSATTPFGTTAGNFAELDPASGIAKYSSTKVGAKYAVAVDVSEYRTVNGQEVLIGTTRRDLQLVVASCPTTKSPVLAPVAVMPRNYTIEAGTSLSVPVSATQADGHPLSLTLNSILLDGAGGYDAALDGQVGTVTPGNPTGTATIAGTNGTVTGTLTLNTTCSDARTTPYDVALLVKDTGCAGKTVVDVLHITVTKPKGPTSISGDATVCGLNTVRTYVASGGSTGSAAPRLSWRVVGGTIVGSNTGNSVQVNWPTVGTGTVAVRGIAQSGCLIDSVVQRVVVAQAGTLVASGALSICQGGRTTLTIAGGAAPYTITGGASPITGNGPFELSPTQTTTYTITGAALGSTCGATGQVTITVNPLPVAAPGAALTLCAGSAGQLGAAPVAGLTYSWSPATGLSNATSANPTITLTNTTTADITQTYTLTVTNAATGCASTGTVAATVRPAVTPGTIGADQTVCLGVAPAPLTSTAAASGGTGTISYQWQVSPDNGTWTAIPGATSPTYAPGPVTTLLYYRRVATDAGCGTLISNVVTVRSQTPLVSGVALPAPAAQCAGTAMTFTPVPTNAGAAPTYRWFVNNTQVATSATFTSSTLANGDQVRVELTPAAGFCATNSAAATATVSLIPVALPTAAVSVQTALPACAGSPVTFRVSGVANLGTGTQYQWQVDGAAVGGAQTTSAGTTFTTSTLRDGQVVTLAVLTTTPCGPVRVVSNAIAVAISPTPNVEAGPDKTIMEGEQVVLEGSADGPYPVTWAPGLGLTFASATNQLRPTAAPAVTTTYTLSAQLGNCPDQSSVTVTVTPRLRIPNALSPNGDGNDDTWQIDNIGAYPGNHVLVFNRWGSKIFETSGYRRGNEWNGAISGQPAPVGTYYYVITLGNGKSYSGPLTVVY</sequence>
<protein>
    <submittedName>
        <fullName evidence="1">Gliding motility-associated C-terminal domain-containing protein</fullName>
    </submittedName>
</protein>
<keyword evidence="2" id="KW-1185">Reference proteome</keyword>
<comment type="caution">
    <text evidence="1">The sequence shown here is derived from an EMBL/GenBank/DDBJ whole genome shotgun (WGS) entry which is preliminary data.</text>
</comment>
<dbReference type="RefSeq" id="WP_382313156.1">
    <property type="nucleotide sequence ID" value="NZ_JBHUFD010000003.1"/>
</dbReference>
<dbReference type="EMBL" id="JBHUFD010000003">
    <property type="protein sequence ID" value="MFD1872704.1"/>
    <property type="molecule type" value="Genomic_DNA"/>
</dbReference>
<dbReference type="NCBIfam" id="TIGR04131">
    <property type="entry name" value="Bac_Flav_CTERM"/>
    <property type="match status" value="1"/>
</dbReference>
<organism evidence="1 2">
    <name type="scientific">Hymenobacter bucti</name>
    <dbReference type="NCBI Taxonomy" id="1844114"/>
    <lineage>
        <taxon>Bacteria</taxon>
        <taxon>Pseudomonadati</taxon>
        <taxon>Bacteroidota</taxon>
        <taxon>Cytophagia</taxon>
        <taxon>Cytophagales</taxon>
        <taxon>Hymenobacteraceae</taxon>
        <taxon>Hymenobacter</taxon>
    </lineage>
</organism>
<dbReference type="Pfam" id="PF13585">
    <property type="entry name" value="CHU_C"/>
    <property type="match status" value="1"/>
</dbReference>
<accession>A0ABW4QT76</accession>
<evidence type="ECO:0000313" key="2">
    <source>
        <dbReference type="Proteomes" id="UP001597197"/>
    </source>
</evidence>
<name>A0ABW4QT76_9BACT</name>
<dbReference type="Gene3D" id="2.60.40.2700">
    <property type="match status" value="1"/>
</dbReference>
<dbReference type="Proteomes" id="UP001597197">
    <property type="component" value="Unassembled WGS sequence"/>
</dbReference>
<reference evidence="2" key="1">
    <citation type="journal article" date="2019" name="Int. J. Syst. Evol. Microbiol.">
        <title>The Global Catalogue of Microorganisms (GCM) 10K type strain sequencing project: providing services to taxonomists for standard genome sequencing and annotation.</title>
        <authorList>
            <consortium name="The Broad Institute Genomics Platform"/>
            <consortium name="The Broad Institute Genome Sequencing Center for Infectious Disease"/>
            <person name="Wu L."/>
            <person name="Ma J."/>
        </authorList>
    </citation>
    <scope>NUCLEOTIDE SEQUENCE [LARGE SCALE GENOMIC DNA]</scope>
    <source>
        <strain evidence="2">CGMCC 1.15795</strain>
    </source>
</reference>